<keyword evidence="2" id="KW-1185">Reference proteome</keyword>
<accession>A0ACB8UET4</accession>
<comment type="caution">
    <text evidence="1">The sequence shown here is derived from an EMBL/GenBank/DDBJ whole genome shotgun (WGS) entry which is preliminary data.</text>
</comment>
<sequence length="131" mass="15285">MPVIEELLLELLNTIILDLLWICTVWHALAKLQVYTESTLTVLKLSATLLRLTTQQFAKKCKKHDIHKLPTEESAQHHQKAREQEKKNGKHPQSSSNSNLKGKAKETRLKQKQLNLQMFKWHNLQHYVEAI</sequence>
<name>A0ACB8UET4_9APHY</name>
<evidence type="ECO:0000313" key="1">
    <source>
        <dbReference type="EMBL" id="KAI0092917.1"/>
    </source>
</evidence>
<gene>
    <name evidence="1" type="ORF">BDY19DRAFT_903638</name>
</gene>
<dbReference type="Proteomes" id="UP001055072">
    <property type="component" value="Unassembled WGS sequence"/>
</dbReference>
<organism evidence="1 2">
    <name type="scientific">Irpex rosettiformis</name>
    <dbReference type="NCBI Taxonomy" id="378272"/>
    <lineage>
        <taxon>Eukaryota</taxon>
        <taxon>Fungi</taxon>
        <taxon>Dikarya</taxon>
        <taxon>Basidiomycota</taxon>
        <taxon>Agaricomycotina</taxon>
        <taxon>Agaricomycetes</taxon>
        <taxon>Polyporales</taxon>
        <taxon>Irpicaceae</taxon>
        <taxon>Irpex</taxon>
    </lineage>
</organism>
<protein>
    <submittedName>
        <fullName evidence="1">Uncharacterized protein</fullName>
    </submittedName>
</protein>
<dbReference type="EMBL" id="MU274903">
    <property type="protein sequence ID" value="KAI0092917.1"/>
    <property type="molecule type" value="Genomic_DNA"/>
</dbReference>
<proteinExistence type="predicted"/>
<evidence type="ECO:0000313" key="2">
    <source>
        <dbReference type="Proteomes" id="UP001055072"/>
    </source>
</evidence>
<reference evidence="1" key="1">
    <citation type="journal article" date="2021" name="Environ. Microbiol.">
        <title>Gene family expansions and transcriptome signatures uncover fungal adaptations to wood decay.</title>
        <authorList>
            <person name="Hage H."/>
            <person name="Miyauchi S."/>
            <person name="Viragh M."/>
            <person name="Drula E."/>
            <person name="Min B."/>
            <person name="Chaduli D."/>
            <person name="Navarro D."/>
            <person name="Favel A."/>
            <person name="Norest M."/>
            <person name="Lesage-Meessen L."/>
            <person name="Balint B."/>
            <person name="Merenyi Z."/>
            <person name="de Eugenio L."/>
            <person name="Morin E."/>
            <person name="Martinez A.T."/>
            <person name="Baldrian P."/>
            <person name="Stursova M."/>
            <person name="Martinez M.J."/>
            <person name="Novotny C."/>
            <person name="Magnuson J.K."/>
            <person name="Spatafora J.W."/>
            <person name="Maurice S."/>
            <person name="Pangilinan J."/>
            <person name="Andreopoulos W."/>
            <person name="LaButti K."/>
            <person name="Hundley H."/>
            <person name="Na H."/>
            <person name="Kuo A."/>
            <person name="Barry K."/>
            <person name="Lipzen A."/>
            <person name="Henrissat B."/>
            <person name="Riley R."/>
            <person name="Ahrendt S."/>
            <person name="Nagy L.G."/>
            <person name="Grigoriev I.V."/>
            <person name="Martin F."/>
            <person name="Rosso M.N."/>
        </authorList>
    </citation>
    <scope>NUCLEOTIDE SEQUENCE</scope>
    <source>
        <strain evidence="1">CBS 384.51</strain>
    </source>
</reference>